<dbReference type="EMBL" id="JAOVQO010000010">
    <property type="protein sequence ID" value="MCU9848790.1"/>
    <property type="molecule type" value="Genomic_DNA"/>
</dbReference>
<sequence length="240" mass="25399">MAEVQAQGYGRLPDEAAQGQMATYPQTATAGTGAPTAAELAQAGVTGAAALANTQSTYPQTAYPETTYPQTTFPQTTYAETTYPSTVPQAVEPAYPQATAPAAVVPAAPVNNTGISDEQDFSAVSSRESIESDKERMAANRAQYEQIQPTELPQREGGSGPNIVEYAISAPNRLGESIYKRSGVALSNHERACARYATPEDAQQAFLKAGGPLRDSKNLDPDGDGFACFWDPTPFQKVRG</sequence>
<feature type="region of interest" description="Disordered" evidence="1">
    <location>
        <begin position="1"/>
        <end position="32"/>
    </location>
</feature>
<feature type="region of interest" description="Disordered" evidence="1">
    <location>
        <begin position="136"/>
        <end position="160"/>
    </location>
</feature>
<evidence type="ECO:0008006" key="4">
    <source>
        <dbReference type="Google" id="ProtNLM"/>
    </source>
</evidence>
<dbReference type="Proteomes" id="UP001209535">
    <property type="component" value="Unassembled WGS sequence"/>
</dbReference>
<name>A0ABT2X4C2_9RHOB</name>
<evidence type="ECO:0000313" key="2">
    <source>
        <dbReference type="EMBL" id="MCU9848790.1"/>
    </source>
</evidence>
<reference evidence="2 3" key="1">
    <citation type="submission" date="2022-10" db="EMBL/GenBank/DDBJ databases">
        <title>Defluviimonas sp. nov., isolated from ocean surface sediments.</title>
        <authorList>
            <person name="He W."/>
            <person name="Wang L."/>
            <person name="Zhang D.-F."/>
        </authorList>
    </citation>
    <scope>NUCLEOTIDE SEQUENCE [LARGE SCALE GENOMIC DNA]</scope>
    <source>
        <strain evidence="2 3">WL0024</strain>
    </source>
</reference>
<evidence type="ECO:0000256" key="1">
    <source>
        <dbReference type="SAM" id="MobiDB-lite"/>
    </source>
</evidence>
<protein>
    <recommendedName>
        <fullName evidence="4">Excalibur calcium-binding domain-containing protein</fullName>
    </recommendedName>
</protein>
<gene>
    <name evidence="2" type="ORF">OEZ60_12330</name>
</gene>
<proteinExistence type="predicted"/>
<feature type="compositionally biased region" description="Low complexity" evidence="1">
    <location>
        <begin position="22"/>
        <end position="32"/>
    </location>
</feature>
<evidence type="ECO:0000313" key="3">
    <source>
        <dbReference type="Proteomes" id="UP001209535"/>
    </source>
</evidence>
<comment type="caution">
    <text evidence="2">The sequence shown here is derived from an EMBL/GenBank/DDBJ whole genome shotgun (WGS) entry which is preliminary data.</text>
</comment>
<accession>A0ABT2X4C2</accession>
<keyword evidence="3" id="KW-1185">Reference proteome</keyword>
<organism evidence="2 3">
    <name type="scientific">Albidovulum salinarum</name>
    <dbReference type="NCBI Taxonomy" id="2984153"/>
    <lineage>
        <taxon>Bacteria</taxon>
        <taxon>Pseudomonadati</taxon>
        <taxon>Pseudomonadota</taxon>
        <taxon>Alphaproteobacteria</taxon>
        <taxon>Rhodobacterales</taxon>
        <taxon>Paracoccaceae</taxon>
        <taxon>Albidovulum</taxon>
    </lineage>
</organism>